<evidence type="ECO:0000313" key="5">
    <source>
        <dbReference type="Proteomes" id="UP000288168"/>
    </source>
</evidence>
<protein>
    <recommendedName>
        <fullName evidence="3">Sulfatase N-terminal domain-containing protein</fullName>
    </recommendedName>
</protein>
<comment type="similarity">
    <text evidence="1">Belongs to the sulfatase family.</text>
</comment>
<keyword evidence="2" id="KW-0732">Signal</keyword>
<organism evidence="4 5">
    <name type="scientific">Fusarium duplospermum</name>
    <dbReference type="NCBI Taxonomy" id="1325734"/>
    <lineage>
        <taxon>Eukaryota</taxon>
        <taxon>Fungi</taxon>
        <taxon>Dikarya</taxon>
        <taxon>Ascomycota</taxon>
        <taxon>Pezizomycotina</taxon>
        <taxon>Sordariomycetes</taxon>
        <taxon>Hypocreomycetidae</taxon>
        <taxon>Hypocreales</taxon>
        <taxon>Nectriaceae</taxon>
        <taxon>Fusarium</taxon>
        <taxon>Fusarium solani species complex</taxon>
    </lineage>
</organism>
<evidence type="ECO:0000256" key="1">
    <source>
        <dbReference type="ARBA" id="ARBA00008779"/>
    </source>
</evidence>
<evidence type="ECO:0000256" key="2">
    <source>
        <dbReference type="SAM" id="SignalP"/>
    </source>
</evidence>
<dbReference type="EMBL" id="NKCI01000382">
    <property type="protein sequence ID" value="RSL42120.1"/>
    <property type="molecule type" value="Genomic_DNA"/>
</dbReference>
<evidence type="ECO:0000313" key="4">
    <source>
        <dbReference type="EMBL" id="RSL42120.1"/>
    </source>
</evidence>
<accession>A0A428NMY9</accession>
<dbReference type="Gene3D" id="3.40.720.10">
    <property type="entry name" value="Alkaline Phosphatase, subunit A"/>
    <property type="match status" value="2"/>
</dbReference>
<sequence length="561" mass="62604">MKFLAALTTILGSSLCVHGAKSKGRPNIVFIFTDDQDLLHGSTVFTNHYATVAVCCPSRVSLMCGQAAHNTNNTNIKAPAGGYPKFVLSGEGEDYLPHWLKKAGYNAECTRAPLACSNIGKLFNGSSLLNYSPGPQGWRHIDVLVASHQPRAGTFINSHNTVVMSENGGRPKHYRGFHQSDVVRIRTLSRLDKLLAEDDPFFLMIALTAPHVENRYDAPTAAARHLDTFANLIVPQRPDKNPADKFQKQKPAWLRGLEPLNSTQIDAIDILYQRRVEALQSVDYIITDVVKKLEAKGELDKTYIIYSTDQGVDSIDFAPTFLEIAGLAKKDQPSFLDGESLLKAWKNPHCHALAKKKEVINVEFWGNGWTQLKTWSGGDYASYFPGLYLENDDKTMRYVGEKASWMYSRWCTNDTVLYNTKDDPYELTNPADAMDPHIQRVKSGLNALLLVTKSYAEASCRDPWGVIQPPRQRQGKKVKTLDDAMDPAFDDFYSSFPLVNIEKCLTYQLAKNEGPFYPPKAEFGLGLKHRKSTGNLVSLDADPVKKLEKNNPLGGGLNHRH</sequence>
<feature type="domain" description="Sulfatase N-terminal" evidence="3">
    <location>
        <begin position="30"/>
        <end position="311"/>
    </location>
</feature>
<proteinExistence type="inferred from homology"/>
<feature type="signal peptide" evidence="2">
    <location>
        <begin position="1"/>
        <end position="19"/>
    </location>
</feature>
<gene>
    <name evidence="4" type="ORF">CEP54_015594</name>
</gene>
<dbReference type="AlphaFoldDB" id="A0A428NMY9"/>
<dbReference type="STRING" id="1325734.A0A428NMY9"/>
<feature type="chain" id="PRO_5018994832" description="Sulfatase N-terminal domain-containing protein" evidence="2">
    <location>
        <begin position="20"/>
        <end position="561"/>
    </location>
</feature>
<dbReference type="SUPFAM" id="SSF53649">
    <property type="entry name" value="Alkaline phosphatase-like"/>
    <property type="match status" value="1"/>
</dbReference>
<name>A0A428NMY9_9HYPO</name>
<dbReference type="Proteomes" id="UP000288168">
    <property type="component" value="Unassembled WGS sequence"/>
</dbReference>
<dbReference type="Pfam" id="PF00884">
    <property type="entry name" value="Sulfatase"/>
    <property type="match status" value="1"/>
</dbReference>
<dbReference type="OrthoDB" id="96314at2759"/>
<reference evidence="4 5" key="1">
    <citation type="submission" date="2017-06" db="EMBL/GenBank/DDBJ databases">
        <title>Comparative genomic analysis of Ambrosia Fusariam Clade fungi.</title>
        <authorList>
            <person name="Stajich J.E."/>
            <person name="Carrillo J."/>
            <person name="Kijimoto T."/>
            <person name="Eskalen A."/>
            <person name="O'Donnell K."/>
            <person name="Kasson M."/>
        </authorList>
    </citation>
    <scope>NUCLEOTIDE SEQUENCE [LARGE SCALE GENOMIC DNA]</scope>
    <source>
        <strain evidence="4 5">NRRL62584</strain>
    </source>
</reference>
<dbReference type="PANTHER" id="PTHR43108:SF8">
    <property type="entry name" value="SD21168P"/>
    <property type="match status" value="1"/>
</dbReference>
<dbReference type="InterPro" id="IPR000917">
    <property type="entry name" value="Sulfatase_N"/>
</dbReference>
<comment type="caution">
    <text evidence="4">The sequence shown here is derived from an EMBL/GenBank/DDBJ whole genome shotgun (WGS) entry which is preliminary data.</text>
</comment>
<dbReference type="CDD" id="cd16147">
    <property type="entry name" value="G6S"/>
    <property type="match status" value="1"/>
</dbReference>
<dbReference type="InterPro" id="IPR017850">
    <property type="entry name" value="Alkaline_phosphatase_core_sf"/>
</dbReference>
<evidence type="ECO:0000259" key="3">
    <source>
        <dbReference type="Pfam" id="PF00884"/>
    </source>
</evidence>
<dbReference type="PANTHER" id="PTHR43108">
    <property type="entry name" value="N-ACETYLGLUCOSAMINE-6-SULFATASE FAMILY MEMBER"/>
    <property type="match status" value="1"/>
</dbReference>
<keyword evidence="5" id="KW-1185">Reference proteome</keyword>